<dbReference type="Proteomes" id="UP000187455">
    <property type="component" value="Unassembled WGS sequence"/>
</dbReference>
<sequence length="165" mass="19002">MNSIYLQITTPREVSRIFVGEAAGEGPSRARIRLPNREATRYDRFGVDQAHPQPICLEHRDGGIQNLVQESSSHEIDLEEQENFKLIIEPYVSKIFWEGPHLKSHLQRSKRNITKEVSALLEKCEIEEVPTQISGFYSQNFIIPKKTGDLLTVLDPRYPNKNMEL</sequence>
<dbReference type="OrthoDB" id="2286148at2759"/>
<protein>
    <submittedName>
        <fullName evidence="1">Uncharacterized protein</fullName>
    </submittedName>
</protein>
<comment type="caution">
    <text evidence="1">The sequence shown here is derived from an EMBL/GenBank/DDBJ whole genome shotgun (WGS) entry which is preliminary data.</text>
</comment>
<keyword evidence="2" id="KW-1185">Reference proteome</keyword>
<dbReference type="EMBL" id="LSSL01004336">
    <property type="protein sequence ID" value="OLY79530.1"/>
    <property type="molecule type" value="Genomic_DNA"/>
</dbReference>
<name>A0A1R0GRM8_9FUNG</name>
<accession>A0A1R0GRM8</accession>
<gene>
    <name evidence="1" type="ORF">AYI68_g6398</name>
</gene>
<reference evidence="1 2" key="1">
    <citation type="journal article" date="2016" name="Mol. Biol. Evol.">
        <title>Genome-Wide Survey of Gut Fungi (Harpellales) Reveals the First Horizontally Transferred Ubiquitin Gene from a Mosquito Host.</title>
        <authorList>
            <person name="Wang Y."/>
            <person name="White M.M."/>
            <person name="Kvist S."/>
            <person name="Moncalvo J.M."/>
        </authorList>
    </citation>
    <scope>NUCLEOTIDE SEQUENCE [LARGE SCALE GENOMIC DNA]</scope>
    <source>
        <strain evidence="1 2">ALG-7-W6</strain>
    </source>
</reference>
<dbReference type="AlphaFoldDB" id="A0A1R0GRM8"/>
<evidence type="ECO:0000313" key="1">
    <source>
        <dbReference type="EMBL" id="OLY79530.1"/>
    </source>
</evidence>
<evidence type="ECO:0000313" key="2">
    <source>
        <dbReference type="Proteomes" id="UP000187455"/>
    </source>
</evidence>
<organism evidence="1 2">
    <name type="scientific">Smittium mucronatum</name>
    <dbReference type="NCBI Taxonomy" id="133383"/>
    <lineage>
        <taxon>Eukaryota</taxon>
        <taxon>Fungi</taxon>
        <taxon>Fungi incertae sedis</taxon>
        <taxon>Zoopagomycota</taxon>
        <taxon>Kickxellomycotina</taxon>
        <taxon>Harpellomycetes</taxon>
        <taxon>Harpellales</taxon>
        <taxon>Legeriomycetaceae</taxon>
        <taxon>Smittium</taxon>
    </lineage>
</organism>
<proteinExistence type="predicted"/>